<organism evidence="2 3">
    <name type="scientific">Penicillium brevicompactum</name>
    <dbReference type="NCBI Taxonomy" id="5074"/>
    <lineage>
        <taxon>Eukaryota</taxon>
        <taxon>Fungi</taxon>
        <taxon>Dikarya</taxon>
        <taxon>Ascomycota</taxon>
        <taxon>Pezizomycotina</taxon>
        <taxon>Eurotiomycetes</taxon>
        <taxon>Eurotiomycetidae</taxon>
        <taxon>Eurotiales</taxon>
        <taxon>Aspergillaceae</taxon>
        <taxon>Penicillium</taxon>
    </lineage>
</organism>
<dbReference type="EMBL" id="JAPZBR010000002">
    <property type="protein sequence ID" value="KAJ5363358.1"/>
    <property type="molecule type" value="Genomic_DNA"/>
</dbReference>
<dbReference type="PANTHER" id="PTHR42791:SF4">
    <property type="entry name" value="ACETYLTRANSFERASE, GNAT FAMILY FAMILY (AFU_ORTHOLOGUE AFUA_4G09540)-RELATED"/>
    <property type="match status" value="1"/>
</dbReference>
<keyword evidence="3" id="KW-1185">Reference proteome</keyword>
<dbReference type="CDD" id="cd04301">
    <property type="entry name" value="NAT_SF"/>
    <property type="match status" value="1"/>
</dbReference>
<protein>
    <recommendedName>
        <fullName evidence="1">N-acetyltransferase domain-containing protein</fullName>
    </recommendedName>
</protein>
<dbReference type="Gene3D" id="3.40.630.30">
    <property type="match status" value="1"/>
</dbReference>
<dbReference type="SUPFAM" id="SSF55729">
    <property type="entry name" value="Acyl-CoA N-acyltransferases (Nat)"/>
    <property type="match status" value="1"/>
</dbReference>
<dbReference type="InterPro" id="IPR000182">
    <property type="entry name" value="GNAT_dom"/>
</dbReference>
<dbReference type="PROSITE" id="PS51186">
    <property type="entry name" value="GNAT"/>
    <property type="match status" value="1"/>
</dbReference>
<dbReference type="GO" id="GO:0016747">
    <property type="term" value="F:acyltransferase activity, transferring groups other than amino-acyl groups"/>
    <property type="evidence" value="ECO:0007669"/>
    <property type="project" value="InterPro"/>
</dbReference>
<accession>A0A9W9RT72</accession>
<sequence length="219" mass="24290">MTGSDHPVTRVASSDLLFLAEFIHSAKLLLSINRLLYQPWPNECLQRKQYTGAVEGAFADPSMESFKATHAESNEIIGYIVFAKRQASEGEIIVSQSQVPDSGHTAPEGMSPGILTEISGANMEINKAVEHIDRFELVYMCVEPRYQRQGLGSRLLHLGFNRARAEGLPVTVGAEAPAHGFFDKMGFRETTHVDIDLRKYSPPHSGFGIFRLTGMVWKP</sequence>
<evidence type="ECO:0000259" key="1">
    <source>
        <dbReference type="PROSITE" id="PS51186"/>
    </source>
</evidence>
<dbReference type="PANTHER" id="PTHR42791">
    <property type="entry name" value="GNAT FAMILY ACETYLTRANSFERASE"/>
    <property type="match status" value="1"/>
</dbReference>
<dbReference type="InterPro" id="IPR016181">
    <property type="entry name" value="Acyl_CoA_acyltransferase"/>
</dbReference>
<dbReference type="Proteomes" id="UP001148299">
    <property type="component" value="Unassembled WGS sequence"/>
</dbReference>
<gene>
    <name evidence="2" type="ORF">N7541_004202</name>
</gene>
<reference evidence="2" key="1">
    <citation type="submission" date="2022-12" db="EMBL/GenBank/DDBJ databases">
        <authorList>
            <person name="Petersen C."/>
        </authorList>
    </citation>
    <scope>NUCLEOTIDE SEQUENCE</scope>
    <source>
        <strain evidence="2">IBT 35675</strain>
    </source>
</reference>
<evidence type="ECO:0000313" key="3">
    <source>
        <dbReference type="Proteomes" id="UP001148299"/>
    </source>
</evidence>
<comment type="caution">
    <text evidence="2">The sequence shown here is derived from an EMBL/GenBank/DDBJ whole genome shotgun (WGS) entry which is preliminary data.</text>
</comment>
<feature type="domain" description="N-acetyltransferase" evidence="1">
    <location>
        <begin position="136"/>
        <end position="219"/>
    </location>
</feature>
<dbReference type="Pfam" id="PF13508">
    <property type="entry name" value="Acetyltransf_7"/>
    <property type="match status" value="1"/>
</dbReference>
<proteinExistence type="predicted"/>
<name>A0A9W9RT72_PENBR</name>
<reference evidence="2" key="2">
    <citation type="journal article" date="2023" name="IMA Fungus">
        <title>Comparative genomic study of the Penicillium genus elucidates a diverse pangenome and 15 lateral gene transfer events.</title>
        <authorList>
            <person name="Petersen C."/>
            <person name="Sorensen T."/>
            <person name="Nielsen M.R."/>
            <person name="Sondergaard T.E."/>
            <person name="Sorensen J.L."/>
            <person name="Fitzpatrick D.A."/>
            <person name="Frisvad J.C."/>
            <person name="Nielsen K.L."/>
        </authorList>
    </citation>
    <scope>NUCLEOTIDE SEQUENCE</scope>
    <source>
        <strain evidence="2">IBT 35675</strain>
    </source>
</reference>
<dbReference type="InterPro" id="IPR052523">
    <property type="entry name" value="Trichothecene_AcTrans"/>
</dbReference>
<evidence type="ECO:0000313" key="2">
    <source>
        <dbReference type="EMBL" id="KAJ5363358.1"/>
    </source>
</evidence>
<dbReference type="AlphaFoldDB" id="A0A9W9RT72"/>